<gene>
    <name evidence="5" type="ORF">M569_10837</name>
</gene>
<keyword evidence="2 3" id="KW-0802">TPR repeat</keyword>
<dbReference type="InterPro" id="IPR000270">
    <property type="entry name" value="PB1_dom"/>
</dbReference>
<protein>
    <recommendedName>
        <fullName evidence="4">PB1 domain-containing protein</fullName>
    </recommendedName>
</protein>
<comment type="caution">
    <text evidence="5">The sequence shown here is derived from an EMBL/GenBank/DDBJ whole genome shotgun (WGS) entry which is preliminary data.</text>
</comment>
<accession>S8DVL7</accession>
<feature type="non-terminal residue" evidence="5">
    <location>
        <position position="1"/>
    </location>
</feature>
<keyword evidence="6" id="KW-1185">Reference proteome</keyword>
<dbReference type="OrthoDB" id="2942533at2759"/>
<dbReference type="SUPFAM" id="SSF48452">
    <property type="entry name" value="TPR-like"/>
    <property type="match status" value="1"/>
</dbReference>
<dbReference type="AlphaFoldDB" id="S8DVL7"/>
<dbReference type="CDD" id="cd05992">
    <property type="entry name" value="PB1"/>
    <property type="match status" value="1"/>
</dbReference>
<dbReference type="Gene3D" id="3.10.20.90">
    <property type="entry name" value="Phosphatidylinositol 3-kinase Catalytic Subunit, Chain A, domain 1"/>
    <property type="match status" value="1"/>
</dbReference>
<dbReference type="SMART" id="SM00666">
    <property type="entry name" value="PB1"/>
    <property type="match status" value="1"/>
</dbReference>
<evidence type="ECO:0000256" key="2">
    <source>
        <dbReference type="ARBA" id="ARBA00022803"/>
    </source>
</evidence>
<dbReference type="PROSITE" id="PS50005">
    <property type="entry name" value="TPR"/>
    <property type="match status" value="1"/>
</dbReference>
<organism evidence="5 6">
    <name type="scientific">Genlisea aurea</name>
    <dbReference type="NCBI Taxonomy" id="192259"/>
    <lineage>
        <taxon>Eukaryota</taxon>
        <taxon>Viridiplantae</taxon>
        <taxon>Streptophyta</taxon>
        <taxon>Embryophyta</taxon>
        <taxon>Tracheophyta</taxon>
        <taxon>Spermatophyta</taxon>
        <taxon>Magnoliopsida</taxon>
        <taxon>eudicotyledons</taxon>
        <taxon>Gunneridae</taxon>
        <taxon>Pentapetalae</taxon>
        <taxon>asterids</taxon>
        <taxon>lamiids</taxon>
        <taxon>Lamiales</taxon>
        <taxon>Lentibulariaceae</taxon>
        <taxon>Genlisea</taxon>
    </lineage>
</organism>
<dbReference type="Pfam" id="PF00564">
    <property type="entry name" value="PB1"/>
    <property type="match status" value="1"/>
</dbReference>
<dbReference type="Gene3D" id="1.25.40.10">
    <property type="entry name" value="Tetratricopeptide repeat domain"/>
    <property type="match status" value="1"/>
</dbReference>
<sequence length="648" mass="74801">DKSPDVFVSMSQKLKDEGNRLFQSRNYHGALIKYDKAIQLLPTDHIDVSYLRSNMAECYMQMGISEYPSAIKECNHALEVVPTYSKALLKRARCHEALNELELALRDVRTVLKTEPSNLMAHEIEQRLRKTFERQGSRLIEVPVDLVPLPEYADRIKGKMDLSSSKIQIDEKNAEDKLVVEEERISSSSEEGPRKTMKLVNGEDIRWARVPIQSSIMKLREIISDHFPCLKAFLVKYKDQEGDLVTMTSTEDLRLAEASTQQVVSSSMKLHIFEVNPDQDPLLQKLKRDHQHGSKQTRRNAVRKEGAESSICLNDWIIQFAQFFKSYVGFDIDAPIDIHEVGIKIYSEAMEETVTSEEAQELFTLASDKFQEMAALALFNWGNVHMSRARKRIIHFDDDLARESLLEKLKNGYDWSQNEFSKAGERYEEALQIQPDFYEAVLALGQQEFEKAKLSWYFAAATVSNIEQWSSDEVLLLYNSAEENMEKGMQMWNQREQRRGMQHSESKKIESLLKRMNLDTSHLAASRDEADEQRANVTSQIYVLWGTILYERSIMEFKLGLPVWNECLDTAIAKFELAGASHTDISVMIKNHCSNGTGLEGVGFNIDEIVQAWNEMYDAKKWENRRISSFRLEPLLRRRVSKLYYDLQ</sequence>
<feature type="non-terminal residue" evidence="5">
    <location>
        <position position="648"/>
    </location>
</feature>
<evidence type="ECO:0000313" key="5">
    <source>
        <dbReference type="EMBL" id="EPS63942.1"/>
    </source>
</evidence>
<dbReference type="SUPFAM" id="SSF54277">
    <property type="entry name" value="CAD &amp; PB1 domains"/>
    <property type="match status" value="1"/>
</dbReference>
<name>S8DVL7_9LAMI</name>
<dbReference type="SMART" id="SM00028">
    <property type="entry name" value="TPR"/>
    <property type="match status" value="3"/>
</dbReference>
<evidence type="ECO:0000256" key="3">
    <source>
        <dbReference type="PROSITE-ProRule" id="PRU00339"/>
    </source>
</evidence>
<feature type="repeat" description="TPR" evidence="3">
    <location>
        <begin position="11"/>
        <end position="44"/>
    </location>
</feature>
<proteinExistence type="predicted"/>
<evidence type="ECO:0000313" key="6">
    <source>
        <dbReference type="Proteomes" id="UP000015453"/>
    </source>
</evidence>
<dbReference type="EMBL" id="AUSU01005143">
    <property type="protein sequence ID" value="EPS63942.1"/>
    <property type="molecule type" value="Genomic_DNA"/>
</dbReference>
<reference evidence="5 6" key="1">
    <citation type="journal article" date="2013" name="BMC Genomics">
        <title>The miniature genome of a carnivorous plant Genlisea aurea contains a low number of genes and short non-coding sequences.</title>
        <authorList>
            <person name="Leushkin E.V."/>
            <person name="Sutormin R.A."/>
            <person name="Nabieva E.R."/>
            <person name="Penin A.A."/>
            <person name="Kondrashov A.S."/>
            <person name="Logacheva M.D."/>
        </authorList>
    </citation>
    <scope>NUCLEOTIDE SEQUENCE [LARGE SCALE GENOMIC DNA]</scope>
</reference>
<evidence type="ECO:0000259" key="4">
    <source>
        <dbReference type="SMART" id="SM00666"/>
    </source>
</evidence>
<dbReference type="PANTHER" id="PTHR46183:SF16">
    <property type="entry name" value="PROTEIN PHOX3"/>
    <property type="match status" value="1"/>
</dbReference>
<dbReference type="InterPro" id="IPR011990">
    <property type="entry name" value="TPR-like_helical_dom_sf"/>
</dbReference>
<evidence type="ECO:0000256" key="1">
    <source>
        <dbReference type="ARBA" id="ARBA00022737"/>
    </source>
</evidence>
<dbReference type="InterPro" id="IPR044517">
    <property type="entry name" value="PHOX1-4"/>
</dbReference>
<dbReference type="InterPro" id="IPR019734">
    <property type="entry name" value="TPR_rpt"/>
</dbReference>
<dbReference type="PANTHER" id="PTHR46183">
    <property type="entry name" value="PROTEIN CLMP1"/>
    <property type="match status" value="1"/>
</dbReference>
<feature type="domain" description="PB1" evidence="4">
    <location>
        <begin position="194"/>
        <end position="275"/>
    </location>
</feature>
<dbReference type="Proteomes" id="UP000015453">
    <property type="component" value="Unassembled WGS sequence"/>
</dbReference>
<keyword evidence="1" id="KW-0677">Repeat</keyword>